<name>A0ABS2NP04_9FIRM</name>
<evidence type="ECO:0000313" key="1">
    <source>
        <dbReference type="EMBL" id="MBM7614662.1"/>
    </source>
</evidence>
<reference evidence="1 2" key="1">
    <citation type="submission" date="2021-01" db="EMBL/GenBank/DDBJ databases">
        <title>Genomic Encyclopedia of Type Strains, Phase IV (KMG-IV): sequencing the most valuable type-strain genomes for metagenomic binning, comparative biology and taxonomic classification.</title>
        <authorList>
            <person name="Goeker M."/>
        </authorList>
    </citation>
    <scope>NUCLEOTIDE SEQUENCE [LARGE SCALE GENOMIC DNA]</scope>
    <source>
        <strain evidence="1 2">DSM 25890</strain>
    </source>
</reference>
<accession>A0ABS2NP04</accession>
<sequence length="57" mass="6696">MLIISILSSLLKKLFRFKEQENTANVAYRTYVRVRCSCSDEEDRVFQRVLQLLKGGE</sequence>
<keyword evidence="2" id="KW-1185">Reference proteome</keyword>
<proteinExistence type="predicted"/>
<organism evidence="1 2">
    <name type="scientific">Alkaliphilus hydrothermalis</name>
    <dbReference type="NCBI Taxonomy" id="1482730"/>
    <lineage>
        <taxon>Bacteria</taxon>
        <taxon>Bacillati</taxon>
        <taxon>Bacillota</taxon>
        <taxon>Clostridia</taxon>
        <taxon>Peptostreptococcales</taxon>
        <taxon>Natronincolaceae</taxon>
        <taxon>Alkaliphilus</taxon>
    </lineage>
</organism>
<comment type="caution">
    <text evidence="1">The sequence shown here is derived from an EMBL/GenBank/DDBJ whole genome shotgun (WGS) entry which is preliminary data.</text>
</comment>
<evidence type="ECO:0000313" key="2">
    <source>
        <dbReference type="Proteomes" id="UP001314796"/>
    </source>
</evidence>
<protein>
    <submittedName>
        <fullName evidence="1">Uncharacterized protein</fullName>
    </submittedName>
</protein>
<dbReference type="Proteomes" id="UP001314796">
    <property type="component" value="Unassembled WGS sequence"/>
</dbReference>
<dbReference type="EMBL" id="JAFBEE010000005">
    <property type="protein sequence ID" value="MBM7614662.1"/>
    <property type="molecule type" value="Genomic_DNA"/>
</dbReference>
<gene>
    <name evidence="1" type="ORF">JOC73_001174</name>
</gene>